<dbReference type="InterPro" id="IPR036388">
    <property type="entry name" value="WH-like_DNA-bd_sf"/>
</dbReference>
<dbReference type="Pfam" id="PF00486">
    <property type="entry name" value="Trans_reg_C"/>
    <property type="match status" value="1"/>
</dbReference>
<dbReference type="EMBL" id="LBHB01000002">
    <property type="protein sequence ID" value="KLE34406.1"/>
    <property type="molecule type" value="Genomic_DNA"/>
</dbReference>
<feature type="domain" description="OmpR/PhoB-type" evidence="2">
    <location>
        <begin position="34"/>
        <end position="104"/>
    </location>
</feature>
<dbReference type="GO" id="GO:0006355">
    <property type="term" value="P:regulation of DNA-templated transcription"/>
    <property type="evidence" value="ECO:0007669"/>
    <property type="project" value="InterPro"/>
</dbReference>
<keyword evidence="4" id="KW-1185">Reference proteome</keyword>
<dbReference type="PATRIC" id="fig|1581420.6.peg.1901"/>
<gene>
    <name evidence="3" type="ORF">AAW00_09270</name>
</gene>
<comment type="caution">
    <text evidence="3">The sequence shown here is derived from an EMBL/GenBank/DDBJ whole genome shotgun (WGS) entry which is preliminary data.</text>
</comment>
<evidence type="ECO:0000313" key="3">
    <source>
        <dbReference type="EMBL" id="KLE34406.1"/>
    </source>
</evidence>
<name>A0A0G9MUL8_9SPHN</name>
<dbReference type="InterPro" id="IPR016032">
    <property type="entry name" value="Sig_transdc_resp-reg_C-effctor"/>
</dbReference>
<sequence>MPCCPNCGFGLSEDEPLTYGNVRFVDEGEIVFEGRRLHLTRGLHEIARALISVQGRPLTRGFLAARLQDELSDEAVVKSIERLRRVFRERDAGFDQIETLRGFGAYRWRFKPVDTSPETSRAVN</sequence>
<dbReference type="GO" id="GO:0003677">
    <property type="term" value="F:DNA binding"/>
    <property type="evidence" value="ECO:0007669"/>
    <property type="project" value="UniProtKB-KW"/>
</dbReference>
<evidence type="ECO:0000259" key="2">
    <source>
        <dbReference type="Pfam" id="PF00486"/>
    </source>
</evidence>
<reference evidence="3 4" key="1">
    <citation type="submission" date="2015-04" db="EMBL/GenBank/DDBJ databases">
        <title>The draft genome sequence of Erythrobacter luteus KA37.</title>
        <authorList>
            <person name="Zhuang L."/>
            <person name="Liu Y."/>
            <person name="Shao Z."/>
        </authorList>
    </citation>
    <scope>NUCLEOTIDE SEQUENCE [LARGE SCALE GENOMIC DNA]</scope>
    <source>
        <strain evidence="3 4">KA37</strain>
    </source>
</reference>
<organism evidence="3 4">
    <name type="scientific">Aurantiacibacter luteus</name>
    <dbReference type="NCBI Taxonomy" id="1581420"/>
    <lineage>
        <taxon>Bacteria</taxon>
        <taxon>Pseudomonadati</taxon>
        <taxon>Pseudomonadota</taxon>
        <taxon>Alphaproteobacteria</taxon>
        <taxon>Sphingomonadales</taxon>
        <taxon>Erythrobacteraceae</taxon>
        <taxon>Aurantiacibacter</taxon>
    </lineage>
</organism>
<dbReference type="Proteomes" id="UP000053464">
    <property type="component" value="Unassembled WGS sequence"/>
</dbReference>
<evidence type="ECO:0000313" key="4">
    <source>
        <dbReference type="Proteomes" id="UP000053464"/>
    </source>
</evidence>
<dbReference type="Gene3D" id="1.10.10.10">
    <property type="entry name" value="Winged helix-like DNA-binding domain superfamily/Winged helix DNA-binding domain"/>
    <property type="match status" value="1"/>
</dbReference>
<dbReference type="STRING" id="1581420.AAW00_09270"/>
<dbReference type="AlphaFoldDB" id="A0A0G9MUL8"/>
<accession>A0A0G9MUL8</accession>
<keyword evidence="1" id="KW-0238">DNA-binding</keyword>
<dbReference type="GO" id="GO:0000160">
    <property type="term" value="P:phosphorelay signal transduction system"/>
    <property type="evidence" value="ECO:0007669"/>
    <property type="project" value="InterPro"/>
</dbReference>
<protein>
    <recommendedName>
        <fullName evidence="2">OmpR/PhoB-type domain-containing protein</fullName>
    </recommendedName>
</protein>
<dbReference type="InterPro" id="IPR001867">
    <property type="entry name" value="OmpR/PhoB-type_DNA-bd"/>
</dbReference>
<dbReference type="RefSeq" id="WP_047004053.1">
    <property type="nucleotide sequence ID" value="NZ_LBHB01000002.1"/>
</dbReference>
<dbReference type="SUPFAM" id="SSF46894">
    <property type="entry name" value="C-terminal effector domain of the bipartite response regulators"/>
    <property type="match status" value="1"/>
</dbReference>
<proteinExistence type="predicted"/>
<evidence type="ECO:0000256" key="1">
    <source>
        <dbReference type="ARBA" id="ARBA00023125"/>
    </source>
</evidence>